<evidence type="ECO:0000256" key="9">
    <source>
        <dbReference type="PROSITE-ProRule" id="PRU00042"/>
    </source>
</evidence>
<evidence type="ECO:0000313" key="13">
    <source>
        <dbReference type="WBParaSite" id="MCU_012055-RA"/>
    </source>
</evidence>
<dbReference type="GO" id="GO:0005634">
    <property type="term" value="C:nucleus"/>
    <property type="evidence" value="ECO:0007669"/>
    <property type="project" value="UniProtKB-SubCell"/>
</dbReference>
<comment type="subcellular location">
    <subcellularLocation>
        <location evidence="1">Nucleus</location>
    </subcellularLocation>
</comment>
<dbReference type="FunFam" id="3.30.160.60:FF:000446">
    <property type="entry name" value="Zinc finger protein"/>
    <property type="match status" value="1"/>
</dbReference>
<evidence type="ECO:0000256" key="1">
    <source>
        <dbReference type="ARBA" id="ARBA00004123"/>
    </source>
</evidence>
<keyword evidence="4 9" id="KW-0863">Zinc-finger</keyword>
<dbReference type="Pfam" id="PF00096">
    <property type="entry name" value="zf-C2H2"/>
    <property type="match status" value="3"/>
</dbReference>
<feature type="domain" description="C2H2-type" evidence="10">
    <location>
        <begin position="268"/>
        <end position="296"/>
    </location>
</feature>
<evidence type="ECO:0000256" key="8">
    <source>
        <dbReference type="ARBA" id="ARBA00023242"/>
    </source>
</evidence>
<evidence type="ECO:0000256" key="7">
    <source>
        <dbReference type="ARBA" id="ARBA00023163"/>
    </source>
</evidence>
<evidence type="ECO:0000256" key="2">
    <source>
        <dbReference type="ARBA" id="ARBA00022723"/>
    </source>
</evidence>
<dbReference type="WBParaSite" id="MCU_012055-RA">
    <property type="protein sequence ID" value="MCU_012055-RA"/>
    <property type="gene ID" value="MCU_012055"/>
</dbReference>
<dbReference type="OrthoDB" id="9998363at2759"/>
<proteinExistence type="predicted"/>
<dbReference type="AlphaFoldDB" id="A0A0R3UAJ7"/>
<keyword evidence="7" id="KW-0804">Transcription</keyword>
<dbReference type="PANTHER" id="PTHR16515:SF66">
    <property type="entry name" value="C2H2-TYPE DOMAIN-CONTAINING PROTEIN"/>
    <property type="match status" value="1"/>
</dbReference>
<feature type="domain" description="C2H2-type" evidence="10">
    <location>
        <begin position="162"/>
        <end position="193"/>
    </location>
</feature>
<dbReference type="GO" id="GO:0010468">
    <property type="term" value="P:regulation of gene expression"/>
    <property type="evidence" value="ECO:0007669"/>
    <property type="project" value="TreeGrafter"/>
</dbReference>
<organism evidence="13">
    <name type="scientific">Mesocestoides corti</name>
    <name type="common">Flatworm</name>
    <dbReference type="NCBI Taxonomy" id="53468"/>
    <lineage>
        <taxon>Eukaryota</taxon>
        <taxon>Metazoa</taxon>
        <taxon>Spiralia</taxon>
        <taxon>Lophotrochozoa</taxon>
        <taxon>Platyhelminthes</taxon>
        <taxon>Cestoda</taxon>
        <taxon>Eucestoda</taxon>
        <taxon>Cyclophyllidea</taxon>
        <taxon>Mesocestoididae</taxon>
        <taxon>Mesocestoides</taxon>
    </lineage>
</organism>
<sequence length="298" mass="33481">MARSHWRGVVSACVFIPSGTYLGSSDSICFKCLFTLLVEPMPICRQPLVLVDAADGFTAHDLDTNTTLSGASSQWVSNLRAAQNCCDQNVEIARVSGKRIGRLAHLCGCHGNQTQIAGPLRFYALKDINFGCELLVWPDLLLSLTIGLPFLTIQHIKNPASYHCTRCNRAFAQPNCLKSHLFLDKCHHRESSPRAVTSRRSPTRHTCSFCGKQYARRYSLVIHLRTHTGQKPLVCRICSRRFGDPSNLNKHLRIHATGTTVDVVNNPYICQICGNVSARRRDLERHMRRKHASFKLDK</sequence>
<evidence type="ECO:0000313" key="12">
    <source>
        <dbReference type="Proteomes" id="UP000267029"/>
    </source>
</evidence>
<evidence type="ECO:0000256" key="6">
    <source>
        <dbReference type="ARBA" id="ARBA00023015"/>
    </source>
</evidence>
<dbReference type="SUPFAM" id="SSF57667">
    <property type="entry name" value="beta-beta-alpha zinc fingers"/>
    <property type="match status" value="2"/>
</dbReference>
<dbReference type="PANTHER" id="PTHR16515">
    <property type="entry name" value="PR DOMAIN ZINC FINGER PROTEIN"/>
    <property type="match status" value="1"/>
</dbReference>
<name>A0A0R3UAJ7_MESCO</name>
<dbReference type="Gene3D" id="3.30.160.60">
    <property type="entry name" value="Classic Zinc Finger"/>
    <property type="match status" value="3"/>
</dbReference>
<dbReference type="EMBL" id="UXSR01001125">
    <property type="protein sequence ID" value="VDD77943.1"/>
    <property type="molecule type" value="Genomic_DNA"/>
</dbReference>
<evidence type="ECO:0000256" key="3">
    <source>
        <dbReference type="ARBA" id="ARBA00022737"/>
    </source>
</evidence>
<dbReference type="InterPro" id="IPR050331">
    <property type="entry name" value="Zinc_finger"/>
</dbReference>
<keyword evidence="12" id="KW-1185">Reference proteome</keyword>
<evidence type="ECO:0000256" key="4">
    <source>
        <dbReference type="ARBA" id="ARBA00022771"/>
    </source>
</evidence>
<feature type="domain" description="C2H2-type" evidence="10">
    <location>
        <begin position="233"/>
        <end position="260"/>
    </location>
</feature>
<dbReference type="InterPro" id="IPR046341">
    <property type="entry name" value="SET_dom_sf"/>
</dbReference>
<dbReference type="Gene3D" id="2.170.270.10">
    <property type="entry name" value="SET domain"/>
    <property type="match status" value="1"/>
</dbReference>
<dbReference type="STRING" id="53468.A0A0R3UAJ7"/>
<feature type="domain" description="C2H2-type" evidence="10">
    <location>
        <begin position="205"/>
        <end position="232"/>
    </location>
</feature>
<dbReference type="Proteomes" id="UP000267029">
    <property type="component" value="Unassembled WGS sequence"/>
</dbReference>
<dbReference type="FunFam" id="3.30.160.60:FF:000616">
    <property type="entry name" value="PR domain zinc finger protein 13"/>
    <property type="match status" value="1"/>
</dbReference>
<dbReference type="GO" id="GO:0008270">
    <property type="term" value="F:zinc ion binding"/>
    <property type="evidence" value="ECO:0007669"/>
    <property type="project" value="UniProtKB-KW"/>
</dbReference>
<keyword evidence="2" id="KW-0479">Metal-binding</keyword>
<reference evidence="13" key="2">
    <citation type="submission" date="2019-11" db="UniProtKB">
        <authorList>
            <consortium name="WormBaseParasite"/>
        </authorList>
    </citation>
    <scope>IDENTIFICATION</scope>
</reference>
<keyword evidence="8" id="KW-0539">Nucleus</keyword>
<dbReference type="SMART" id="SM00355">
    <property type="entry name" value="ZnF_C2H2"/>
    <property type="match status" value="4"/>
</dbReference>
<dbReference type="InterPro" id="IPR036236">
    <property type="entry name" value="Znf_C2H2_sf"/>
</dbReference>
<evidence type="ECO:0000259" key="10">
    <source>
        <dbReference type="PROSITE" id="PS50157"/>
    </source>
</evidence>
<dbReference type="PROSITE" id="PS50157">
    <property type="entry name" value="ZINC_FINGER_C2H2_2"/>
    <property type="match status" value="4"/>
</dbReference>
<evidence type="ECO:0000313" key="11">
    <source>
        <dbReference type="EMBL" id="VDD77943.1"/>
    </source>
</evidence>
<evidence type="ECO:0000256" key="5">
    <source>
        <dbReference type="ARBA" id="ARBA00022833"/>
    </source>
</evidence>
<keyword evidence="5" id="KW-0862">Zinc</keyword>
<reference evidence="11 12" key="1">
    <citation type="submission" date="2018-10" db="EMBL/GenBank/DDBJ databases">
        <authorList>
            <consortium name="Pathogen Informatics"/>
        </authorList>
    </citation>
    <scope>NUCLEOTIDE SEQUENCE [LARGE SCALE GENOMIC DNA]</scope>
</reference>
<dbReference type="PROSITE" id="PS00028">
    <property type="entry name" value="ZINC_FINGER_C2H2_1"/>
    <property type="match status" value="2"/>
</dbReference>
<dbReference type="InterPro" id="IPR013087">
    <property type="entry name" value="Znf_C2H2_type"/>
</dbReference>
<protein>
    <submittedName>
        <fullName evidence="13">Zinc finger protein</fullName>
    </submittedName>
</protein>
<keyword evidence="6" id="KW-0805">Transcription regulation</keyword>
<gene>
    <name evidence="11" type="ORF">MCOS_LOCUS3946</name>
</gene>
<accession>A0A0R3UAJ7</accession>
<keyword evidence="3" id="KW-0677">Repeat</keyword>